<dbReference type="VEuPathDB" id="FungiDB:PNEG_00907"/>
<dbReference type="eggNOG" id="ENOG502QQWX">
    <property type="taxonomic scope" value="Eukaryota"/>
</dbReference>
<protein>
    <recommendedName>
        <fullName evidence="5">Pentacotripeptide-repeat region of PRORP domain-containing protein</fullName>
    </recommendedName>
</protein>
<dbReference type="OMA" id="ASADFYW"/>
<dbReference type="GeneID" id="19894605"/>
<dbReference type="GO" id="GO:0005739">
    <property type="term" value="C:mitochondrion"/>
    <property type="evidence" value="ECO:0007669"/>
    <property type="project" value="UniProtKB-ARBA"/>
</dbReference>
<dbReference type="Gene3D" id="1.25.40.10">
    <property type="entry name" value="Tetratricopeptide repeat domain"/>
    <property type="match status" value="1"/>
</dbReference>
<proteinExistence type="inferred from homology"/>
<dbReference type="PANTHER" id="PTHR46128:SF211">
    <property type="entry name" value="PENTACOTRIPEPTIDE-REPEAT REGION OF PRORP DOMAIN-CONTAINING PROTEIN"/>
    <property type="match status" value="1"/>
</dbReference>
<dbReference type="HOGENOM" id="CLU_568718_0_0_1"/>
<reference evidence="4" key="1">
    <citation type="journal article" date="2016" name="Nat. Commun.">
        <title>Genome analysis of three Pneumocystis species reveals adaptation mechanisms to life exclusively in mammalian hosts.</title>
        <authorList>
            <person name="Ma L."/>
            <person name="Chen Z."/>
            <person name="Huang D.W."/>
            <person name="Kutty G."/>
            <person name="Ishihara M."/>
            <person name="Wang H."/>
            <person name="Abouelleil A."/>
            <person name="Bishop L."/>
            <person name="Davey E."/>
            <person name="Deng R."/>
            <person name="Deng X."/>
            <person name="Fan L."/>
            <person name="Fantoni G."/>
            <person name="Fitzgerald M."/>
            <person name="Gogineni E."/>
            <person name="Goldberg J.M."/>
            <person name="Handley G."/>
            <person name="Hu X."/>
            <person name="Huber C."/>
            <person name="Jiao X."/>
            <person name="Jones K."/>
            <person name="Levin J.Z."/>
            <person name="Liu Y."/>
            <person name="Macdonald P."/>
            <person name="Melnikov A."/>
            <person name="Raley C."/>
            <person name="Sassi M."/>
            <person name="Sherman B.T."/>
            <person name="Song X."/>
            <person name="Sykes S."/>
            <person name="Tran B."/>
            <person name="Walsh L."/>
            <person name="Xia Y."/>
            <person name="Yang J."/>
            <person name="Young S."/>
            <person name="Zeng Q."/>
            <person name="Zheng X."/>
            <person name="Stephens R."/>
            <person name="Nusbaum C."/>
            <person name="Birren B.W."/>
            <person name="Azadi P."/>
            <person name="Lempicki R.A."/>
            <person name="Cuomo C.A."/>
            <person name="Kovacs J.A."/>
        </authorList>
    </citation>
    <scope>NUCLEOTIDE SEQUENCE [LARGE SCALE GENOMIC DNA]</scope>
    <source>
        <strain evidence="4">B123</strain>
    </source>
</reference>
<dbReference type="InterPro" id="IPR011990">
    <property type="entry name" value="TPR-like_helical_dom_sf"/>
</dbReference>
<keyword evidence="4" id="KW-1185">Reference proteome</keyword>
<dbReference type="RefSeq" id="XP_007872818.1">
    <property type="nucleotide sequence ID" value="XM_007874627.1"/>
</dbReference>
<name>M7NPZ2_PNEMU</name>
<dbReference type="Pfam" id="PF13041">
    <property type="entry name" value="PPR_2"/>
    <property type="match status" value="2"/>
</dbReference>
<comment type="caution">
    <text evidence="3">The sequence shown here is derived from an EMBL/GenBank/DDBJ whole genome shotgun (WGS) entry which is preliminary data.</text>
</comment>
<dbReference type="AlphaFoldDB" id="M7NPZ2"/>
<dbReference type="InterPro" id="IPR002885">
    <property type="entry name" value="PPR_rpt"/>
</dbReference>
<evidence type="ECO:0000256" key="2">
    <source>
        <dbReference type="PROSITE-ProRule" id="PRU00708"/>
    </source>
</evidence>
<dbReference type="Proteomes" id="UP000011958">
    <property type="component" value="Unassembled WGS sequence"/>
</dbReference>
<accession>M7NPZ2</accession>
<dbReference type="PANTHER" id="PTHR46128">
    <property type="entry name" value="MITOCHONDRIAL GROUP I INTRON SPLICING FACTOR CCM1"/>
    <property type="match status" value="1"/>
</dbReference>
<evidence type="ECO:0000313" key="3">
    <source>
        <dbReference type="EMBL" id="EMR10758.1"/>
    </source>
</evidence>
<dbReference type="NCBIfam" id="TIGR00756">
    <property type="entry name" value="PPR"/>
    <property type="match status" value="1"/>
</dbReference>
<dbReference type="STRING" id="1069680.M7NPZ2"/>
<dbReference type="OrthoDB" id="185373at2759"/>
<organism evidence="3 4">
    <name type="scientific">Pneumocystis murina (strain B123)</name>
    <name type="common">Mouse pneumocystis pneumonia agent</name>
    <name type="synonym">Pneumocystis carinii f. sp. muris</name>
    <dbReference type="NCBI Taxonomy" id="1069680"/>
    <lineage>
        <taxon>Eukaryota</taxon>
        <taxon>Fungi</taxon>
        <taxon>Dikarya</taxon>
        <taxon>Ascomycota</taxon>
        <taxon>Taphrinomycotina</taxon>
        <taxon>Pneumocystomycetes</taxon>
        <taxon>Pneumocystaceae</taxon>
        <taxon>Pneumocystis</taxon>
    </lineage>
</organism>
<feature type="repeat" description="PPR" evidence="2">
    <location>
        <begin position="60"/>
        <end position="94"/>
    </location>
</feature>
<dbReference type="InterPro" id="IPR050872">
    <property type="entry name" value="PPR_P_subfamily"/>
</dbReference>
<dbReference type="EMBL" id="AFWA02000003">
    <property type="protein sequence ID" value="EMR10758.1"/>
    <property type="molecule type" value="Genomic_DNA"/>
</dbReference>
<dbReference type="PROSITE" id="PS51375">
    <property type="entry name" value="PPR"/>
    <property type="match status" value="1"/>
</dbReference>
<comment type="similarity">
    <text evidence="1">Belongs to the PPR family. P subfamily.</text>
</comment>
<evidence type="ECO:0008006" key="5">
    <source>
        <dbReference type="Google" id="ProtNLM"/>
    </source>
</evidence>
<sequence length="480" mass="56457">MNKYNKMKLFIQQKIKYSKHFRMLHNDSYILSKEIKMLLNRGNITDAIIKVRNHNQNVSCTVSWNHIIDYCMNNGRVNLAFKCFNEMKKRSHFPNSHTFTILLRGLSMNSKHPRSFSYAFHIYKSLWSSKYTDRLSIIHTNAMLQVCAVTKQSQAAFEVFEEVSKSNLVADSITYTILFNILSHENMKNINVYDKRQKLLRKVIEAWNMRGFVVDESLICSISLCFLQGKKRKDSDFVFTLVERFFGIKRMIPPLQEKADILINDFNLNPSLSESQYIKISNKGLNIILLACLLLKKEKYGIEYWDFIIKNYGLVPDYNNYYNYFLLLIRTKLRSTIDKVIENIIQKQVSLENNVILLYMKACNKNRTHSDYIIAKTILKIVILHKMKINLFIIDLFLQIANNTVSKDDILDLLNLLQQFDLKSLIFAISHIKNRHERNDAISAGIRICSNLIKYSKYLSENEYKDIQILKDRVLKMRSL</sequence>
<evidence type="ECO:0000313" key="4">
    <source>
        <dbReference type="Proteomes" id="UP000011958"/>
    </source>
</evidence>
<evidence type="ECO:0000256" key="1">
    <source>
        <dbReference type="ARBA" id="ARBA00007626"/>
    </source>
</evidence>
<gene>
    <name evidence="3" type="ORF">PNEG_00907</name>
</gene>